<proteinExistence type="predicted"/>
<name>A0ABX8I117_9ASCO</name>
<dbReference type="EMBL" id="CP076661">
    <property type="protein sequence ID" value="QWU86880.1"/>
    <property type="molecule type" value="Genomic_DNA"/>
</dbReference>
<dbReference type="Pfam" id="PF08695">
    <property type="entry name" value="Coa1"/>
    <property type="match status" value="1"/>
</dbReference>
<organism evidence="1 2">
    <name type="scientific">Candidozyma haemuli</name>
    <dbReference type="NCBI Taxonomy" id="45357"/>
    <lineage>
        <taxon>Eukaryota</taxon>
        <taxon>Fungi</taxon>
        <taxon>Dikarya</taxon>
        <taxon>Ascomycota</taxon>
        <taxon>Saccharomycotina</taxon>
        <taxon>Pichiomycetes</taxon>
        <taxon>Metschnikowiaceae</taxon>
        <taxon>Candidozyma</taxon>
    </lineage>
</organism>
<dbReference type="PANTHER" id="PTHR28523">
    <property type="entry name" value="CYTOCHROME C OXIDASE ASSEMBLY FACTOR 1"/>
    <property type="match status" value="1"/>
</dbReference>
<accession>A0ABX8I117</accession>
<gene>
    <name evidence="1" type="ORF">CA3LBN_001098</name>
</gene>
<reference evidence="1 2" key="1">
    <citation type="submission" date="2021-06" db="EMBL/GenBank/DDBJ databases">
        <title>Candida outbreak in Lebanon.</title>
        <authorList>
            <person name="Finianos M."/>
        </authorList>
    </citation>
    <scope>NUCLEOTIDE SEQUENCE [LARGE SCALE GENOMIC DNA]</scope>
    <source>
        <strain evidence="1">CA3LBN</strain>
    </source>
</reference>
<dbReference type="InterPro" id="IPR042432">
    <property type="entry name" value="Coa1_fungi"/>
</dbReference>
<dbReference type="Proteomes" id="UP000825434">
    <property type="component" value="Chromosome 1"/>
</dbReference>
<protein>
    <submittedName>
        <fullName evidence="1">Uncharacterized protein</fullName>
    </submittedName>
</protein>
<dbReference type="PANTHER" id="PTHR28523:SF1">
    <property type="entry name" value="CYTOCHROME C OXIDASE ASSEMBLY FACTOR 1"/>
    <property type="match status" value="1"/>
</dbReference>
<dbReference type="InterPro" id="IPR014807">
    <property type="entry name" value="Coa1"/>
</dbReference>
<evidence type="ECO:0000313" key="2">
    <source>
        <dbReference type="Proteomes" id="UP000825434"/>
    </source>
</evidence>
<keyword evidence="2" id="KW-1185">Reference proteome</keyword>
<evidence type="ECO:0000313" key="1">
    <source>
        <dbReference type="EMBL" id="QWU86880.1"/>
    </source>
</evidence>
<sequence>MNIPEPEYDSNRYRPVTGASGSCLGADKVANYNTAAAQLNQCSFLAPSAPSYGWIEPLPAKNPMGVFLMSTEGVQALVAKDSLRSCVDFVEMCEEKLGIAGCYILIPKRTVGAQQMIKFLGQCLDVSFAEAKGVESLRGYDTLDWFSIRLNSSQAAHKHLDDGVPASDTLVRSIPVSVERELPDPFKKKKQNRRYFWAYAVGTTLSCVLIFNYEKTRSPIVNSVLYCLRRSEHAKAALGPNIGFASSWPWIWGTLNTVKGNIDITFQVKGDTGGGNLHLNATRLSKLVPFDIHAWTLETDSGEVIDLAKDASVDFEL</sequence>